<dbReference type="HOGENOM" id="CLU_2112505_0_0_1"/>
<accession>G7JG01</accession>
<feature type="transmembrane region" description="Helical" evidence="1">
    <location>
        <begin position="39"/>
        <end position="60"/>
    </location>
</feature>
<dbReference type="EnsemblPlants" id="AES88226">
    <property type="protein sequence ID" value="AES88226"/>
    <property type="gene ID" value="MTR_4g051040"/>
</dbReference>
<keyword evidence="4" id="KW-1185">Reference proteome</keyword>
<proteinExistence type="predicted"/>
<reference evidence="2 4" key="1">
    <citation type="journal article" date="2011" name="Nature">
        <title>The Medicago genome provides insight into the evolution of rhizobial symbioses.</title>
        <authorList>
            <person name="Young N.D."/>
            <person name="Debelle F."/>
            <person name="Oldroyd G.E."/>
            <person name="Geurts R."/>
            <person name="Cannon S.B."/>
            <person name="Udvardi M.K."/>
            <person name="Benedito V.A."/>
            <person name="Mayer K.F."/>
            <person name="Gouzy J."/>
            <person name="Schoof H."/>
            <person name="Van de Peer Y."/>
            <person name="Proost S."/>
            <person name="Cook D.R."/>
            <person name="Meyers B.C."/>
            <person name="Spannagl M."/>
            <person name="Cheung F."/>
            <person name="De Mita S."/>
            <person name="Krishnakumar V."/>
            <person name="Gundlach H."/>
            <person name="Zhou S."/>
            <person name="Mudge J."/>
            <person name="Bharti A.K."/>
            <person name="Murray J.D."/>
            <person name="Naoumkina M.A."/>
            <person name="Rosen B."/>
            <person name="Silverstein K.A."/>
            <person name="Tang H."/>
            <person name="Rombauts S."/>
            <person name="Zhao P.X."/>
            <person name="Zhou P."/>
            <person name="Barbe V."/>
            <person name="Bardou P."/>
            <person name="Bechner M."/>
            <person name="Bellec A."/>
            <person name="Berger A."/>
            <person name="Berges H."/>
            <person name="Bidwell S."/>
            <person name="Bisseling T."/>
            <person name="Choisne N."/>
            <person name="Couloux A."/>
            <person name="Denny R."/>
            <person name="Deshpande S."/>
            <person name="Dai X."/>
            <person name="Doyle J.J."/>
            <person name="Dudez A.M."/>
            <person name="Farmer A.D."/>
            <person name="Fouteau S."/>
            <person name="Franken C."/>
            <person name="Gibelin C."/>
            <person name="Gish J."/>
            <person name="Goldstein S."/>
            <person name="Gonzalez A.J."/>
            <person name="Green P.J."/>
            <person name="Hallab A."/>
            <person name="Hartog M."/>
            <person name="Hua A."/>
            <person name="Humphray S.J."/>
            <person name="Jeong D.H."/>
            <person name="Jing Y."/>
            <person name="Jocker A."/>
            <person name="Kenton S.M."/>
            <person name="Kim D.J."/>
            <person name="Klee K."/>
            <person name="Lai H."/>
            <person name="Lang C."/>
            <person name="Lin S."/>
            <person name="Macmil S.L."/>
            <person name="Magdelenat G."/>
            <person name="Matthews L."/>
            <person name="McCorrison J."/>
            <person name="Monaghan E.L."/>
            <person name="Mun J.H."/>
            <person name="Najar F.Z."/>
            <person name="Nicholson C."/>
            <person name="Noirot C."/>
            <person name="O'Bleness M."/>
            <person name="Paule C.R."/>
            <person name="Poulain J."/>
            <person name="Prion F."/>
            <person name="Qin B."/>
            <person name="Qu C."/>
            <person name="Retzel E.F."/>
            <person name="Riddle C."/>
            <person name="Sallet E."/>
            <person name="Samain S."/>
            <person name="Samson N."/>
            <person name="Sanders I."/>
            <person name="Saurat O."/>
            <person name="Scarpelli C."/>
            <person name="Schiex T."/>
            <person name="Segurens B."/>
            <person name="Severin A.J."/>
            <person name="Sherrier D.J."/>
            <person name="Shi R."/>
            <person name="Sims S."/>
            <person name="Singer S.R."/>
            <person name="Sinharoy S."/>
            <person name="Sterck L."/>
            <person name="Viollet A."/>
            <person name="Wang B.B."/>
            <person name="Wang K."/>
            <person name="Wang M."/>
            <person name="Wang X."/>
            <person name="Warfsmann J."/>
            <person name="Weissenbach J."/>
            <person name="White D.D."/>
            <person name="White J.D."/>
            <person name="Wiley G.B."/>
            <person name="Wincker P."/>
            <person name="Xing Y."/>
            <person name="Yang L."/>
            <person name="Yao Z."/>
            <person name="Ying F."/>
            <person name="Zhai J."/>
            <person name="Zhou L."/>
            <person name="Zuber A."/>
            <person name="Denarie J."/>
            <person name="Dixon R.A."/>
            <person name="May G.D."/>
            <person name="Schwartz D.C."/>
            <person name="Rogers J."/>
            <person name="Quetier F."/>
            <person name="Town C.D."/>
            <person name="Roe B.A."/>
        </authorList>
    </citation>
    <scope>NUCLEOTIDE SEQUENCE [LARGE SCALE GENOMIC DNA]</scope>
    <source>
        <strain evidence="2">A17</strain>
        <strain evidence="3 4">cv. Jemalong A17</strain>
    </source>
</reference>
<keyword evidence="1" id="KW-1133">Transmembrane helix</keyword>
<name>G7JG01_MEDTR</name>
<dbReference type="AlphaFoldDB" id="G7JG01"/>
<evidence type="ECO:0000313" key="2">
    <source>
        <dbReference type="EMBL" id="AES88226.2"/>
    </source>
</evidence>
<reference evidence="3" key="3">
    <citation type="submission" date="2015-04" db="UniProtKB">
        <authorList>
            <consortium name="EnsemblPlants"/>
        </authorList>
    </citation>
    <scope>IDENTIFICATION</scope>
    <source>
        <strain evidence="3">cv. Jemalong A17</strain>
    </source>
</reference>
<gene>
    <name evidence="2" type="ordered locus">MTR_4g051040</name>
</gene>
<accession>A0A0C3WW58</accession>
<evidence type="ECO:0000313" key="3">
    <source>
        <dbReference type="EnsemblPlants" id="AES88226"/>
    </source>
</evidence>
<keyword evidence="1" id="KW-0472">Membrane</keyword>
<protein>
    <submittedName>
        <fullName evidence="2">Transmembrane protein, putative</fullName>
    </submittedName>
</protein>
<sequence>MVRCLVDMPLVGLFRDHLGTFCGAFCCNIGIQTVFYAEVLGFIIAIEFAAHGIMLAGWVFRLSLLTFFREGNCCADKLASLGHYRVGEVWMDNVPTDLSLDFFRDRCGLPNYRLP</sequence>
<reference evidence="2 4" key="2">
    <citation type="journal article" date="2014" name="BMC Genomics">
        <title>An improved genome release (version Mt4.0) for the model legume Medicago truncatula.</title>
        <authorList>
            <person name="Tang H."/>
            <person name="Krishnakumar V."/>
            <person name="Bidwell S."/>
            <person name="Rosen B."/>
            <person name="Chan A."/>
            <person name="Zhou S."/>
            <person name="Gentzbittel L."/>
            <person name="Childs K.L."/>
            <person name="Yandell M."/>
            <person name="Gundlach H."/>
            <person name="Mayer K.F."/>
            <person name="Schwartz D.C."/>
            <person name="Town C.D."/>
        </authorList>
    </citation>
    <scope>GENOME REANNOTATION</scope>
    <source>
        <strain evidence="3 4">cv. Jemalong A17</strain>
    </source>
</reference>
<evidence type="ECO:0000256" key="1">
    <source>
        <dbReference type="SAM" id="Phobius"/>
    </source>
</evidence>
<evidence type="ECO:0000313" key="4">
    <source>
        <dbReference type="Proteomes" id="UP000002051"/>
    </source>
</evidence>
<dbReference type="PaxDb" id="3880-AES88226"/>
<organism evidence="2 4">
    <name type="scientific">Medicago truncatula</name>
    <name type="common">Barrel medic</name>
    <name type="synonym">Medicago tribuloides</name>
    <dbReference type="NCBI Taxonomy" id="3880"/>
    <lineage>
        <taxon>Eukaryota</taxon>
        <taxon>Viridiplantae</taxon>
        <taxon>Streptophyta</taxon>
        <taxon>Embryophyta</taxon>
        <taxon>Tracheophyta</taxon>
        <taxon>Spermatophyta</taxon>
        <taxon>Magnoliopsida</taxon>
        <taxon>eudicotyledons</taxon>
        <taxon>Gunneridae</taxon>
        <taxon>Pentapetalae</taxon>
        <taxon>rosids</taxon>
        <taxon>fabids</taxon>
        <taxon>Fabales</taxon>
        <taxon>Fabaceae</taxon>
        <taxon>Papilionoideae</taxon>
        <taxon>50 kb inversion clade</taxon>
        <taxon>NPAAA clade</taxon>
        <taxon>Hologalegina</taxon>
        <taxon>IRL clade</taxon>
        <taxon>Trifolieae</taxon>
        <taxon>Medicago</taxon>
    </lineage>
</organism>
<dbReference type="Proteomes" id="UP000002051">
    <property type="component" value="Chromosome 4"/>
</dbReference>
<keyword evidence="1 2" id="KW-0812">Transmembrane</keyword>
<dbReference type="EMBL" id="CM001220">
    <property type="protein sequence ID" value="AES88226.2"/>
    <property type="molecule type" value="Genomic_DNA"/>
</dbReference>